<keyword evidence="3" id="KW-1185">Reference proteome</keyword>
<dbReference type="EMBL" id="JASCZI010061001">
    <property type="protein sequence ID" value="MED6137185.1"/>
    <property type="molecule type" value="Genomic_DNA"/>
</dbReference>
<sequence length="437" mass="49747">MTPRRLEFLQEFKSSVVLNGELGMSIYNVYHQESPKANNKNQEEVNSLSNIKQYPAGEAVLTYAAVDRLTTAITALTRTPENQPSTNLHGSTQTTTPMNIQNNTKGSLNPDIENLHTKKEYNPKASTQSIFEMDKGSKTENYIGQRGASSCSLPRRTHGPKIQLWMPVTFRPSEDMILTTDEVACVAYIFGQDLKDEMLVSTKISYAKREGLTTLVPGEQVTQEQFALSWSRPPNKVREQFAQHFMHKVDYLSRAIFIERMLQHKSFYNSTNILIPQVSKFDIVEPSDLPQQRRGSQHLYQEAVYLSSSKRKMEQSVHPNNQNPTMDTPKLDSLKHFSQKSGNPTTSATIPGEEFAIMFGNTLNSAWKLWMEALALWGVCWVCPGSGKACFEAWVGAKRNAIIFKKSSWDRKCDLQEAVRVSLLWEKEWMQRRMGFD</sequence>
<accession>A0ABU6SL75</accession>
<evidence type="ECO:0000313" key="3">
    <source>
        <dbReference type="Proteomes" id="UP001341840"/>
    </source>
</evidence>
<feature type="region of interest" description="Disordered" evidence="1">
    <location>
        <begin position="80"/>
        <end position="106"/>
    </location>
</feature>
<reference evidence="2 3" key="1">
    <citation type="journal article" date="2023" name="Plants (Basel)">
        <title>Bridging the Gap: Combining Genomics and Transcriptomics Approaches to Understand Stylosanthes scabra, an Orphan Legume from the Brazilian Caatinga.</title>
        <authorList>
            <person name="Ferreira-Neto J.R.C."/>
            <person name="da Silva M.D."/>
            <person name="Binneck E."/>
            <person name="de Melo N.F."/>
            <person name="da Silva R.H."/>
            <person name="de Melo A.L.T.M."/>
            <person name="Pandolfi V."/>
            <person name="Bustamante F.O."/>
            <person name="Brasileiro-Vidal A.C."/>
            <person name="Benko-Iseppon A.M."/>
        </authorList>
    </citation>
    <scope>NUCLEOTIDE SEQUENCE [LARGE SCALE GENOMIC DNA]</scope>
    <source>
        <tissue evidence="2">Leaves</tissue>
    </source>
</reference>
<dbReference type="Proteomes" id="UP001341840">
    <property type="component" value="Unassembled WGS sequence"/>
</dbReference>
<comment type="caution">
    <text evidence="2">The sequence shown here is derived from an EMBL/GenBank/DDBJ whole genome shotgun (WGS) entry which is preliminary data.</text>
</comment>
<gene>
    <name evidence="2" type="ORF">PIB30_062708</name>
</gene>
<evidence type="ECO:0000313" key="2">
    <source>
        <dbReference type="EMBL" id="MED6137185.1"/>
    </source>
</evidence>
<proteinExistence type="predicted"/>
<organism evidence="2 3">
    <name type="scientific">Stylosanthes scabra</name>
    <dbReference type="NCBI Taxonomy" id="79078"/>
    <lineage>
        <taxon>Eukaryota</taxon>
        <taxon>Viridiplantae</taxon>
        <taxon>Streptophyta</taxon>
        <taxon>Embryophyta</taxon>
        <taxon>Tracheophyta</taxon>
        <taxon>Spermatophyta</taxon>
        <taxon>Magnoliopsida</taxon>
        <taxon>eudicotyledons</taxon>
        <taxon>Gunneridae</taxon>
        <taxon>Pentapetalae</taxon>
        <taxon>rosids</taxon>
        <taxon>fabids</taxon>
        <taxon>Fabales</taxon>
        <taxon>Fabaceae</taxon>
        <taxon>Papilionoideae</taxon>
        <taxon>50 kb inversion clade</taxon>
        <taxon>dalbergioids sensu lato</taxon>
        <taxon>Dalbergieae</taxon>
        <taxon>Pterocarpus clade</taxon>
        <taxon>Stylosanthes</taxon>
    </lineage>
</organism>
<name>A0ABU6SL75_9FABA</name>
<protein>
    <submittedName>
        <fullName evidence="2">Uncharacterized protein</fullName>
    </submittedName>
</protein>
<evidence type="ECO:0000256" key="1">
    <source>
        <dbReference type="SAM" id="MobiDB-lite"/>
    </source>
</evidence>